<proteinExistence type="predicted"/>
<dbReference type="EMBL" id="GGEC01049830">
    <property type="protein sequence ID" value="MBX30314.1"/>
    <property type="molecule type" value="Transcribed_RNA"/>
</dbReference>
<reference evidence="1" key="1">
    <citation type="submission" date="2018-02" db="EMBL/GenBank/DDBJ databases">
        <title>Rhizophora mucronata_Transcriptome.</title>
        <authorList>
            <person name="Meera S.P."/>
            <person name="Sreeshan A."/>
            <person name="Augustine A."/>
        </authorList>
    </citation>
    <scope>NUCLEOTIDE SEQUENCE</scope>
    <source>
        <tissue evidence="1">Leaf</tissue>
    </source>
</reference>
<dbReference type="AlphaFoldDB" id="A0A2P2MJC6"/>
<protein>
    <submittedName>
        <fullName evidence="1">PolyA polymerase type 3-like</fullName>
    </submittedName>
</protein>
<sequence length="42" mass="4980">MDESNVLAVLTRKTFSLHCTTFWQKWKKSLNCSQFQMPMSLL</sequence>
<name>A0A2P2MJC6_RHIMU</name>
<evidence type="ECO:0000313" key="1">
    <source>
        <dbReference type="EMBL" id="MBX30314.1"/>
    </source>
</evidence>
<organism evidence="1">
    <name type="scientific">Rhizophora mucronata</name>
    <name type="common">Asiatic mangrove</name>
    <dbReference type="NCBI Taxonomy" id="61149"/>
    <lineage>
        <taxon>Eukaryota</taxon>
        <taxon>Viridiplantae</taxon>
        <taxon>Streptophyta</taxon>
        <taxon>Embryophyta</taxon>
        <taxon>Tracheophyta</taxon>
        <taxon>Spermatophyta</taxon>
        <taxon>Magnoliopsida</taxon>
        <taxon>eudicotyledons</taxon>
        <taxon>Gunneridae</taxon>
        <taxon>Pentapetalae</taxon>
        <taxon>rosids</taxon>
        <taxon>fabids</taxon>
        <taxon>Malpighiales</taxon>
        <taxon>Rhizophoraceae</taxon>
        <taxon>Rhizophora</taxon>
    </lineage>
</organism>
<accession>A0A2P2MJC6</accession>